<name>A8ALW9_CITK8</name>
<dbReference type="EMBL" id="CP000822">
    <property type="protein sequence ID" value="ABV14482.1"/>
    <property type="molecule type" value="Genomic_DNA"/>
</dbReference>
<sequence length="59" mass="6410">MTGAALPLPARIIGPAFITNKGAFWSFCHGLPLYFMQLPDGAGAYPAYRILIRPTVTFP</sequence>
<dbReference type="HOGENOM" id="CLU_2951955_0_0_6"/>
<dbReference type="AlphaFoldDB" id="A8ALW9"/>
<dbReference type="KEGG" id="cko:CKO_03399"/>
<accession>A8ALW9</accession>
<keyword evidence="2" id="KW-1185">Reference proteome</keyword>
<protein>
    <submittedName>
        <fullName evidence="1">Uncharacterized protein</fullName>
    </submittedName>
</protein>
<gene>
    <name evidence="1" type="ordered locus">CKO_03399</name>
</gene>
<dbReference type="Proteomes" id="UP000008148">
    <property type="component" value="Chromosome"/>
</dbReference>
<evidence type="ECO:0000313" key="2">
    <source>
        <dbReference type="Proteomes" id="UP000008148"/>
    </source>
</evidence>
<evidence type="ECO:0000313" key="1">
    <source>
        <dbReference type="EMBL" id="ABV14482.1"/>
    </source>
</evidence>
<organism evidence="1 2">
    <name type="scientific">Citrobacter koseri (strain ATCC BAA-895 / CDC 4225-83 / SGSC4696)</name>
    <dbReference type="NCBI Taxonomy" id="290338"/>
    <lineage>
        <taxon>Bacteria</taxon>
        <taxon>Pseudomonadati</taxon>
        <taxon>Pseudomonadota</taxon>
        <taxon>Gammaproteobacteria</taxon>
        <taxon>Enterobacterales</taxon>
        <taxon>Enterobacteriaceae</taxon>
        <taxon>Citrobacter</taxon>
    </lineage>
</organism>
<reference evidence="1 2" key="1">
    <citation type="submission" date="2007-08" db="EMBL/GenBank/DDBJ databases">
        <authorList>
            <consortium name="The Citrobacter koseri Genome Sequencing Project"/>
            <person name="McClelland M."/>
            <person name="Sanderson E.K."/>
            <person name="Porwollik S."/>
            <person name="Spieth J."/>
            <person name="Clifton W.S."/>
            <person name="Latreille P."/>
            <person name="Courtney L."/>
            <person name="Wang C."/>
            <person name="Pepin K."/>
            <person name="Bhonagiri V."/>
            <person name="Nash W."/>
            <person name="Johnson M."/>
            <person name="Thiruvilangam P."/>
            <person name="Wilson R."/>
        </authorList>
    </citation>
    <scope>NUCLEOTIDE SEQUENCE [LARGE SCALE GENOMIC DNA]</scope>
    <source>
        <strain evidence="2">ATCC BAA-895 / CDC 4225-83 / SGSC4696</strain>
    </source>
</reference>
<proteinExistence type="predicted"/>